<keyword evidence="2" id="KW-1185">Reference proteome</keyword>
<protein>
    <submittedName>
        <fullName evidence="1">Uncharacterized protein</fullName>
    </submittedName>
</protein>
<reference evidence="2" key="2">
    <citation type="journal article" date="2018" name="Mol. Plant Microbe Interact.">
        <title>Genome sequence resources for the wheat stripe rust pathogen (Puccinia striiformis f. sp. tritici) and the barley stripe rust pathogen (Puccinia striiformis f. sp. hordei).</title>
        <authorList>
            <person name="Xia C."/>
            <person name="Wang M."/>
            <person name="Yin C."/>
            <person name="Cornejo O.E."/>
            <person name="Hulbert S.H."/>
            <person name="Chen X."/>
        </authorList>
    </citation>
    <scope>NUCLEOTIDE SEQUENCE [LARGE SCALE GENOMIC DNA]</scope>
    <source>
        <strain evidence="2">93-210</strain>
    </source>
</reference>
<organism evidence="1 2">
    <name type="scientific">Puccinia striiformis f. sp. tritici</name>
    <dbReference type="NCBI Taxonomy" id="168172"/>
    <lineage>
        <taxon>Eukaryota</taxon>
        <taxon>Fungi</taxon>
        <taxon>Dikarya</taxon>
        <taxon>Basidiomycota</taxon>
        <taxon>Pucciniomycotina</taxon>
        <taxon>Pucciniomycetes</taxon>
        <taxon>Pucciniales</taxon>
        <taxon>Pucciniaceae</taxon>
        <taxon>Puccinia</taxon>
    </lineage>
</organism>
<evidence type="ECO:0000313" key="1">
    <source>
        <dbReference type="EMBL" id="KAI7962330.1"/>
    </source>
</evidence>
<gene>
    <name evidence="1" type="ORF">MJO28_000424</name>
</gene>
<reference evidence="2" key="1">
    <citation type="journal article" date="2018" name="BMC Genomics">
        <title>Genomic insights into host adaptation between the wheat stripe rust pathogen (Puccinia striiformis f. sp. tritici) and the barley stripe rust pathogen (Puccinia striiformis f. sp. hordei).</title>
        <authorList>
            <person name="Xia C."/>
            <person name="Wang M."/>
            <person name="Yin C."/>
            <person name="Cornejo O.E."/>
            <person name="Hulbert S.H."/>
            <person name="Chen X."/>
        </authorList>
    </citation>
    <scope>NUCLEOTIDE SEQUENCE [LARGE SCALE GENOMIC DNA]</scope>
    <source>
        <strain evidence="2">93-210</strain>
    </source>
</reference>
<name>A0ACC0EXW5_9BASI</name>
<dbReference type="Proteomes" id="UP001060170">
    <property type="component" value="Chromosome 1"/>
</dbReference>
<evidence type="ECO:0000313" key="2">
    <source>
        <dbReference type="Proteomes" id="UP001060170"/>
    </source>
</evidence>
<accession>A0ACC0EXW5</accession>
<dbReference type="EMBL" id="CM045865">
    <property type="protein sequence ID" value="KAI7962330.1"/>
    <property type="molecule type" value="Genomic_DNA"/>
</dbReference>
<proteinExistence type="predicted"/>
<comment type="caution">
    <text evidence="1">The sequence shown here is derived from an EMBL/GenBank/DDBJ whole genome shotgun (WGS) entry which is preliminary data.</text>
</comment>
<reference evidence="1 2" key="3">
    <citation type="journal article" date="2022" name="Microbiol. Spectr.">
        <title>Folding features and dynamics of 3D genome architecture in plant fungal pathogens.</title>
        <authorList>
            <person name="Xia C."/>
        </authorList>
    </citation>
    <scope>NUCLEOTIDE SEQUENCE [LARGE SCALE GENOMIC DNA]</scope>
    <source>
        <strain evidence="1 2">93-210</strain>
    </source>
</reference>
<sequence>MQFISFITLFVGLILYPALTLASCEFKRYGARNQTALATCVSNFNTEPSHVDDSECGGANLLTLIIFTTTKQYGSQERLVEHRGLLQSLRVLSLQWNRRQRIGGYLPSAKVVRCLSCRILLELNEKDREPLSFALVPLLLSAR</sequence>